<keyword evidence="6" id="KW-1185">Reference proteome</keyword>
<keyword evidence="1" id="KW-0805">Transcription regulation</keyword>
<protein>
    <submittedName>
        <fullName evidence="5">GntR family transcriptional regulator</fullName>
    </submittedName>
</protein>
<evidence type="ECO:0000313" key="6">
    <source>
        <dbReference type="Proteomes" id="UP001652445"/>
    </source>
</evidence>
<evidence type="ECO:0000256" key="2">
    <source>
        <dbReference type="ARBA" id="ARBA00023125"/>
    </source>
</evidence>
<sequence length="322" mass="36182">MDYPIKLTIDPTVALEANIQVKEQLKWLIGIGHISPGELLPSTNVLAAQLGLNRNTINWVYHHLQEEGIVSMHKGRGTLVLDNPQTDELRRSRMLMHELLERTIEEVRLKSINAEAFFTASLAYGLMQISEQTTARKLLFVECKEHDHPFYSNEIRRVTGAEVKTIFLEDIESSDTILTDALEFSAMVVTTLNHHDQVKRLLTGKEVKLCVIGAQVETSTFLEIARLVEGSPVTFVCLGKAGGQWMAKRVHEAGLHSIKPYAVGIHDHAQLLACLENSERTYASAAVYSKVRELAPDKVRRFPMLLEKSSETLLIDFSQPTK</sequence>
<evidence type="ECO:0000313" key="5">
    <source>
        <dbReference type="EMBL" id="MCU6796423.1"/>
    </source>
</evidence>
<feature type="domain" description="HTH gntR-type" evidence="4">
    <location>
        <begin position="15"/>
        <end position="83"/>
    </location>
</feature>
<dbReference type="EMBL" id="JAOQIO010000103">
    <property type="protein sequence ID" value="MCU6796423.1"/>
    <property type="molecule type" value="Genomic_DNA"/>
</dbReference>
<gene>
    <name evidence="5" type="ORF">OB236_30295</name>
</gene>
<evidence type="ECO:0000259" key="4">
    <source>
        <dbReference type="PROSITE" id="PS50949"/>
    </source>
</evidence>
<dbReference type="SMART" id="SM00345">
    <property type="entry name" value="HTH_GNTR"/>
    <property type="match status" value="1"/>
</dbReference>
<dbReference type="Gene3D" id="1.10.10.10">
    <property type="entry name" value="Winged helix-like DNA-binding domain superfamily/Winged helix DNA-binding domain"/>
    <property type="match status" value="1"/>
</dbReference>
<keyword evidence="2" id="KW-0238">DNA-binding</keyword>
<dbReference type="InterPro" id="IPR036388">
    <property type="entry name" value="WH-like_DNA-bd_sf"/>
</dbReference>
<evidence type="ECO:0000256" key="1">
    <source>
        <dbReference type="ARBA" id="ARBA00023015"/>
    </source>
</evidence>
<dbReference type="Pfam" id="PF00392">
    <property type="entry name" value="GntR"/>
    <property type="match status" value="1"/>
</dbReference>
<dbReference type="CDD" id="cd07377">
    <property type="entry name" value="WHTH_GntR"/>
    <property type="match status" value="1"/>
</dbReference>
<dbReference type="PANTHER" id="PTHR38445">
    <property type="entry name" value="HTH-TYPE TRANSCRIPTIONAL REPRESSOR YTRA"/>
    <property type="match status" value="1"/>
</dbReference>
<accession>A0ABT2UP37</accession>
<dbReference type="Proteomes" id="UP001652445">
    <property type="component" value="Unassembled WGS sequence"/>
</dbReference>
<proteinExistence type="predicted"/>
<dbReference type="PANTHER" id="PTHR38445:SF9">
    <property type="entry name" value="HTH-TYPE TRANSCRIPTIONAL REPRESSOR YTRA"/>
    <property type="match status" value="1"/>
</dbReference>
<comment type="caution">
    <text evidence="5">The sequence shown here is derived from an EMBL/GenBank/DDBJ whole genome shotgun (WGS) entry which is preliminary data.</text>
</comment>
<reference evidence="5 6" key="1">
    <citation type="submission" date="2022-09" db="EMBL/GenBank/DDBJ databases">
        <authorList>
            <person name="Han X.L."/>
            <person name="Wang Q."/>
            <person name="Lu T."/>
        </authorList>
    </citation>
    <scope>NUCLEOTIDE SEQUENCE [LARGE SCALE GENOMIC DNA]</scope>
    <source>
        <strain evidence="5 6">WQ 127069</strain>
    </source>
</reference>
<evidence type="ECO:0000256" key="3">
    <source>
        <dbReference type="ARBA" id="ARBA00023163"/>
    </source>
</evidence>
<name>A0ABT2UP37_9BACL</name>
<keyword evidence="3" id="KW-0804">Transcription</keyword>
<dbReference type="InterPro" id="IPR036390">
    <property type="entry name" value="WH_DNA-bd_sf"/>
</dbReference>
<dbReference type="PROSITE" id="PS50949">
    <property type="entry name" value="HTH_GNTR"/>
    <property type="match status" value="1"/>
</dbReference>
<dbReference type="SUPFAM" id="SSF46785">
    <property type="entry name" value="Winged helix' DNA-binding domain"/>
    <property type="match status" value="1"/>
</dbReference>
<dbReference type="InterPro" id="IPR000524">
    <property type="entry name" value="Tscrpt_reg_HTH_GntR"/>
</dbReference>
<dbReference type="RefSeq" id="WP_262687242.1">
    <property type="nucleotide sequence ID" value="NZ_JAOQIO010000103.1"/>
</dbReference>
<organism evidence="5 6">
    <name type="scientific">Paenibacillus baimaensis</name>
    <dbReference type="NCBI Taxonomy" id="2982185"/>
    <lineage>
        <taxon>Bacteria</taxon>
        <taxon>Bacillati</taxon>
        <taxon>Bacillota</taxon>
        <taxon>Bacilli</taxon>
        <taxon>Bacillales</taxon>
        <taxon>Paenibacillaceae</taxon>
        <taxon>Paenibacillus</taxon>
    </lineage>
</organism>